<gene>
    <name evidence="2" type="ORF">C8E87_2827</name>
</gene>
<proteinExistence type="predicted"/>
<feature type="domain" description="DUF397" evidence="1">
    <location>
        <begin position="8"/>
        <end position="57"/>
    </location>
</feature>
<reference evidence="2 3" key="1">
    <citation type="submission" date="2019-03" db="EMBL/GenBank/DDBJ databases">
        <title>Sequencing the genomes of 1000 actinobacteria strains.</title>
        <authorList>
            <person name="Klenk H.-P."/>
        </authorList>
    </citation>
    <scope>NUCLEOTIDE SEQUENCE [LARGE SCALE GENOMIC DNA]</scope>
    <source>
        <strain evidence="2 3">DSM 43805</strain>
    </source>
</reference>
<dbReference type="OrthoDB" id="3297292at2"/>
<dbReference type="EMBL" id="SNWR01000001">
    <property type="protein sequence ID" value="TDO39152.1"/>
    <property type="molecule type" value="Genomic_DNA"/>
</dbReference>
<dbReference type="RefSeq" id="WP_133873518.1">
    <property type="nucleotide sequence ID" value="NZ_BOMD01000069.1"/>
</dbReference>
<name>A0A4R6JTN8_9ACTN</name>
<protein>
    <submittedName>
        <fullName evidence="2">Uncharacterized protein DUF397</fullName>
    </submittedName>
</protein>
<evidence type="ECO:0000313" key="3">
    <source>
        <dbReference type="Proteomes" id="UP000294901"/>
    </source>
</evidence>
<dbReference type="AlphaFoldDB" id="A0A4R6JTN8"/>
<dbReference type="Proteomes" id="UP000294901">
    <property type="component" value="Unassembled WGS sequence"/>
</dbReference>
<evidence type="ECO:0000259" key="1">
    <source>
        <dbReference type="Pfam" id="PF04149"/>
    </source>
</evidence>
<keyword evidence="3" id="KW-1185">Reference proteome</keyword>
<dbReference type="Pfam" id="PF04149">
    <property type="entry name" value="DUF397"/>
    <property type="match status" value="1"/>
</dbReference>
<organism evidence="2 3">
    <name type="scientific">Paractinoplanes brasiliensis</name>
    <dbReference type="NCBI Taxonomy" id="52695"/>
    <lineage>
        <taxon>Bacteria</taxon>
        <taxon>Bacillati</taxon>
        <taxon>Actinomycetota</taxon>
        <taxon>Actinomycetes</taxon>
        <taxon>Micromonosporales</taxon>
        <taxon>Micromonosporaceae</taxon>
        <taxon>Paractinoplanes</taxon>
    </lineage>
</organism>
<accession>A0A4R6JTN8</accession>
<comment type="caution">
    <text evidence="2">The sequence shown here is derived from an EMBL/GenBank/DDBJ whole genome shotgun (WGS) entry which is preliminary data.</text>
</comment>
<evidence type="ECO:0000313" key="2">
    <source>
        <dbReference type="EMBL" id="TDO39152.1"/>
    </source>
</evidence>
<sequence length="64" mass="7111">MINRREVRWRKADCASGNCVEVARLGDRYLVRDSKAPDGAVLSFSQAEWEAFVEGVKAGTFSFG</sequence>
<dbReference type="InterPro" id="IPR007278">
    <property type="entry name" value="DUF397"/>
</dbReference>